<gene>
    <name evidence="1" type="ORF">M378DRAFT_114203</name>
</gene>
<dbReference type="HOGENOM" id="CLU_2014667_0_0_1"/>
<sequence>MASSQPDEERFKAHIRQLLFPYAKTYLTVDYVEWTEKARFQLLQQYLRDVPVDDPASLWLPQDPFDTLARLHNLSRLTAYEERWQTNSHALALIKESLAGLSGKTRSEKAPFFDNCESDDALS</sequence>
<keyword evidence="2" id="KW-1185">Reference proteome</keyword>
<evidence type="ECO:0000313" key="1">
    <source>
        <dbReference type="EMBL" id="KIL71140.1"/>
    </source>
</evidence>
<evidence type="ECO:0000313" key="2">
    <source>
        <dbReference type="Proteomes" id="UP000054549"/>
    </source>
</evidence>
<protein>
    <submittedName>
        <fullName evidence="1">Uncharacterized protein</fullName>
    </submittedName>
</protein>
<dbReference type="Proteomes" id="UP000054549">
    <property type="component" value="Unassembled WGS sequence"/>
</dbReference>
<accession>A0A0C2T5E4</accession>
<dbReference type="InParanoid" id="A0A0C2T5E4"/>
<dbReference type="OrthoDB" id="2974145at2759"/>
<dbReference type="STRING" id="946122.A0A0C2T5E4"/>
<organism evidence="1 2">
    <name type="scientific">Amanita muscaria (strain Koide BX008)</name>
    <dbReference type="NCBI Taxonomy" id="946122"/>
    <lineage>
        <taxon>Eukaryota</taxon>
        <taxon>Fungi</taxon>
        <taxon>Dikarya</taxon>
        <taxon>Basidiomycota</taxon>
        <taxon>Agaricomycotina</taxon>
        <taxon>Agaricomycetes</taxon>
        <taxon>Agaricomycetidae</taxon>
        <taxon>Agaricales</taxon>
        <taxon>Pluteineae</taxon>
        <taxon>Amanitaceae</taxon>
        <taxon>Amanita</taxon>
    </lineage>
</organism>
<dbReference type="AlphaFoldDB" id="A0A0C2T5E4"/>
<proteinExistence type="predicted"/>
<name>A0A0C2T5E4_AMAMK</name>
<dbReference type="EMBL" id="KN818222">
    <property type="protein sequence ID" value="KIL71140.1"/>
    <property type="molecule type" value="Genomic_DNA"/>
</dbReference>
<reference evidence="1 2" key="1">
    <citation type="submission" date="2014-04" db="EMBL/GenBank/DDBJ databases">
        <title>Evolutionary Origins and Diversification of the Mycorrhizal Mutualists.</title>
        <authorList>
            <consortium name="DOE Joint Genome Institute"/>
            <consortium name="Mycorrhizal Genomics Consortium"/>
            <person name="Kohler A."/>
            <person name="Kuo A."/>
            <person name="Nagy L.G."/>
            <person name="Floudas D."/>
            <person name="Copeland A."/>
            <person name="Barry K.W."/>
            <person name="Cichocki N."/>
            <person name="Veneault-Fourrey C."/>
            <person name="LaButti K."/>
            <person name="Lindquist E.A."/>
            <person name="Lipzen A."/>
            <person name="Lundell T."/>
            <person name="Morin E."/>
            <person name="Murat C."/>
            <person name="Riley R."/>
            <person name="Ohm R."/>
            <person name="Sun H."/>
            <person name="Tunlid A."/>
            <person name="Henrissat B."/>
            <person name="Grigoriev I.V."/>
            <person name="Hibbett D.S."/>
            <person name="Martin F."/>
        </authorList>
    </citation>
    <scope>NUCLEOTIDE SEQUENCE [LARGE SCALE GENOMIC DNA]</scope>
    <source>
        <strain evidence="1 2">Koide BX008</strain>
    </source>
</reference>